<dbReference type="UniPathway" id="UPA00135">
    <property type="reaction ID" value="UER00196"/>
</dbReference>
<dbReference type="SUPFAM" id="SSF55021">
    <property type="entry name" value="ACT-like"/>
    <property type="match status" value="1"/>
</dbReference>
<dbReference type="InterPro" id="IPR029752">
    <property type="entry name" value="D-isomer_DH_CS1"/>
</dbReference>
<organism evidence="16 17">
    <name type="scientific">Hydrotalea sandarakina</name>
    <dbReference type="NCBI Taxonomy" id="1004304"/>
    <lineage>
        <taxon>Bacteria</taxon>
        <taxon>Pseudomonadati</taxon>
        <taxon>Bacteroidota</taxon>
        <taxon>Chitinophagia</taxon>
        <taxon>Chitinophagales</taxon>
        <taxon>Chitinophagaceae</taxon>
        <taxon>Hydrotalea</taxon>
    </lineage>
</organism>
<evidence type="ECO:0000256" key="13">
    <source>
        <dbReference type="ARBA" id="ARBA00048731"/>
    </source>
</evidence>
<evidence type="ECO:0000256" key="3">
    <source>
        <dbReference type="ARBA" id="ARBA00005854"/>
    </source>
</evidence>
<comment type="catalytic activity">
    <reaction evidence="12">
        <text>(R)-2-hydroxyglutarate + NAD(+) = 2-oxoglutarate + NADH + H(+)</text>
        <dbReference type="Rhea" id="RHEA:49612"/>
        <dbReference type="ChEBI" id="CHEBI:15378"/>
        <dbReference type="ChEBI" id="CHEBI:15801"/>
        <dbReference type="ChEBI" id="CHEBI:16810"/>
        <dbReference type="ChEBI" id="CHEBI:57540"/>
        <dbReference type="ChEBI" id="CHEBI:57945"/>
        <dbReference type="EC" id="1.1.1.399"/>
    </reaction>
</comment>
<dbReference type="Pfam" id="PF02826">
    <property type="entry name" value="2-Hacid_dh_C"/>
    <property type="match status" value="1"/>
</dbReference>
<dbReference type="Gene3D" id="3.40.50.720">
    <property type="entry name" value="NAD(P)-binding Rossmann-like Domain"/>
    <property type="match status" value="2"/>
</dbReference>
<comment type="catalytic activity">
    <reaction evidence="13">
        <text>(2R)-3-phosphoglycerate + NAD(+) = 3-phosphooxypyruvate + NADH + H(+)</text>
        <dbReference type="Rhea" id="RHEA:12641"/>
        <dbReference type="ChEBI" id="CHEBI:15378"/>
        <dbReference type="ChEBI" id="CHEBI:18110"/>
        <dbReference type="ChEBI" id="CHEBI:57540"/>
        <dbReference type="ChEBI" id="CHEBI:57945"/>
        <dbReference type="ChEBI" id="CHEBI:58272"/>
        <dbReference type="EC" id="1.1.1.95"/>
    </reaction>
</comment>
<keyword evidence="10" id="KW-0718">Serine biosynthesis</keyword>
<evidence type="ECO:0000256" key="12">
    <source>
        <dbReference type="ARBA" id="ARBA00048126"/>
    </source>
</evidence>
<dbReference type="InterPro" id="IPR054480">
    <property type="entry name" value="AHAS_small-like_ACT"/>
</dbReference>
<dbReference type="SUPFAM" id="SSF52283">
    <property type="entry name" value="Formate/glycerate dehydrogenase catalytic domain-like"/>
    <property type="match status" value="1"/>
</dbReference>
<evidence type="ECO:0000259" key="15">
    <source>
        <dbReference type="PROSITE" id="PS51671"/>
    </source>
</evidence>
<dbReference type="PROSITE" id="PS00065">
    <property type="entry name" value="D_2_HYDROXYACID_DH_1"/>
    <property type="match status" value="1"/>
</dbReference>
<evidence type="ECO:0000256" key="9">
    <source>
        <dbReference type="ARBA" id="ARBA00023027"/>
    </source>
</evidence>
<dbReference type="InterPro" id="IPR029753">
    <property type="entry name" value="D-isomer_DH_CS"/>
</dbReference>
<proteinExistence type="inferred from homology"/>
<evidence type="ECO:0000256" key="7">
    <source>
        <dbReference type="ARBA" id="ARBA00022605"/>
    </source>
</evidence>
<dbReference type="CDD" id="cd12176">
    <property type="entry name" value="PGDH_3"/>
    <property type="match status" value="1"/>
</dbReference>
<evidence type="ECO:0000256" key="4">
    <source>
        <dbReference type="ARBA" id="ARBA00013001"/>
    </source>
</evidence>
<evidence type="ECO:0000256" key="6">
    <source>
        <dbReference type="ARBA" id="ARBA00021582"/>
    </source>
</evidence>
<dbReference type="Gene3D" id="3.30.70.260">
    <property type="match status" value="1"/>
</dbReference>
<dbReference type="PROSITE" id="PS00670">
    <property type="entry name" value="D_2_HYDROXYACID_DH_2"/>
    <property type="match status" value="1"/>
</dbReference>
<dbReference type="OrthoDB" id="9777288at2"/>
<keyword evidence="9" id="KW-0520">NAD</keyword>
<evidence type="ECO:0000256" key="11">
    <source>
        <dbReference type="ARBA" id="ARBA00030455"/>
    </source>
</evidence>
<name>A0A2W7SFU2_9BACT</name>
<evidence type="ECO:0000256" key="2">
    <source>
        <dbReference type="ARBA" id="ARBA00005216"/>
    </source>
</evidence>
<evidence type="ECO:0000256" key="10">
    <source>
        <dbReference type="ARBA" id="ARBA00023299"/>
    </source>
</evidence>
<dbReference type="NCBIfam" id="NF008759">
    <property type="entry name" value="PRK11790.1"/>
    <property type="match status" value="1"/>
</dbReference>
<evidence type="ECO:0000313" key="17">
    <source>
        <dbReference type="Proteomes" id="UP000249720"/>
    </source>
</evidence>
<accession>A0A2W7SFU2</accession>
<dbReference type="InterPro" id="IPR006140">
    <property type="entry name" value="D-isomer_DH_NAD-bd"/>
</dbReference>
<evidence type="ECO:0000313" key="16">
    <source>
        <dbReference type="EMBL" id="PZX65787.1"/>
    </source>
</evidence>
<dbReference type="InterPro" id="IPR045865">
    <property type="entry name" value="ACT-like_dom_sf"/>
</dbReference>
<dbReference type="AlphaFoldDB" id="A0A2W7SFU2"/>
<dbReference type="EMBL" id="QKZV01000001">
    <property type="protein sequence ID" value="PZX65787.1"/>
    <property type="molecule type" value="Genomic_DNA"/>
</dbReference>
<dbReference type="EC" id="1.1.1.399" evidence="4"/>
<evidence type="ECO:0000256" key="1">
    <source>
        <dbReference type="ARBA" id="ARBA00003800"/>
    </source>
</evidence>
<dbReference type="GO" id="GO:0047545">
    <property type="term" value="F:(S)-2-hydroxyglutarate dehydrogenase activity"/>
    <property type="evidence" value="ECO:0007669"/>
    <property type="project" value="UniProtKB-ARBA"/>
</dbReference>
<comment type="similarity">
    <text evidence="3 14">Belongs to the D-isomer specific 2-hydroxyacid dehydrogenase family.</text>
</comment>
<dbReference type="RefSeq" id="WP_111293244.1">
    <property type="nucleotide sequence ID" value="NZ_QKZV01000001.1"/>
</dbReference>
<comment type="caution">
    <text evidence="16">The sequence shown here is derived from an EMBL/GenBank/DDBJ whole genome shotgun (WGS) entry which is preliminary data.</text>
</comment>
<dbReference type="InterPro" id="IPR036291">
    <property type="entry name" value="NAD(P)-bd_dom_sf"/>
</dbReference>
<dbReference type="Pfam" id="PF22629">
    <property type="entry name" value="ACT_AHAS_ss"/>
    <property type="match status" value="1"/>
</dbReference>
<dbReference type="SUPFAM" id="SSF51735">
    <property type="entry name" value="NAD(P)-binding Rossmann-fold domains"/>
    <property type="match status" value="1"/>
</dbReference>
<dbReference type="Pfam" id="PF00389">
    <property type="entry name" value="2-Hacid_dh"/>
    <property type="match status" value="1"/>
</dbReference>
<reference evidence="16 17" key="1">
    <citation type="submission" date="2018-06" db="EMBL/GenBank/DDBJ databases">
        <title>Genomic Encyclopedia of Archaeal and Bacterial Type Strains, Phase II (KMG-II): from individual species to whole genera.</title>
        <authorList>
            <person name="Goeker M."/>
        </authorList>
    </citation>
    <scope>NUCLEOTIDE SEQUENCE [LARGE SCALE GENOMIC DNA]</scope>
    <source>
        <strain evidence="16 17">DSM 23241</strain>
    </source>
</reference>
<dbReference type="Proteomes" id="UP000249720">
    <property type="component" value="Unassembled WGS sequence"/>
</dbReference>
<dbReference type="PANTHER" id="PTHR42789">
    <property type="entry name" value="D-ISOMER SPECIFIC 2-HYDROXYACID DEHYDROGENASE FAMILY PROTEIN (AFU_ORTHOLOGUE AFUA_6G10090)"/>
    <property type="match status" value="1"/>
</dbReference>
<keyword evidence="7" id="KW-0028">Amino-acid biosynthesis</keyword>
<dbReference type="FunFam" id="3.40.50.720:FF:000041">
    <property type="entry name" value="D-3-phosphoglycerate dehydrogenase"/>
    <property type="match status" value="1"/>
</dbReference>
<gene>
    <name evidence="16" type="ORF">LX80_00280</name>
</gene>
<comment type="function">
    <text evidence="1">Catalyzes the reversible oxidation of 3-phospho-D-glycerate to 3-phosphonooxypyruvate, the first step of the phosphorylated L-serine biosynthesis pathway. Also catalyzes the reversible oxidation of 2-hydroxyglutarate to 2-oxoglutarate.</text>
</comment>
<keyword evidence="17" id="KW-1185">Reference proteome</keyword>
<keyword evidence="8 14" id="KW-0560">Oxidoreductase</keyword>
<dbReference type="EC" id="1.1.1.95" evidence="5"/>
<feature type="domain" description="ACT" evidence="15">
    <location>
        <begin position="345"/>
        <end position="414"/>
    </location>
</feature>
<sequence length="414" mass="44921">MSKQPTNPTSYPKEKINILLLENISDKAVQFFKQNGYTNVKKLNGALSEAQLIDAVKNVHLLGIRSKTQITENVLKAATKLQAIGCFCIGVNQVNLKAATENGVVVFNAPYSNTRSVAELVIALAIMLIRRIPDKNKAAHEGIWLKEAKGSFELRGKTLGIIGYGNIGSQVSVLAEAMGMKVRFYDIENKLPLGNATACKSLKELVSTADVITLHVPETAQTKNLISRSVIKNFKPGAILLNYARGEVVDLKALAEAIQAGLVGGAAIDVFPWEPEKNGDHFETPLQGLPNVILTPHIGGSTEEAQENIGEDVSAKLFNYLERGITNGSHTVPAISLPAVEGAHRILHIHYNKPGVLSAINTALSEHHINIVGQYLKTNDTIGYVVLDVDKKLSKQAAELLKGVKETIKVRMLY</sequence>
<evidence type="ECO:0000256" key="5">
    <source>
        <dbReference type="ARBA" id="ARBA00013143"/>
    </source>
</evidence>
<dbReference type="GO" id="GO:0051287">
    <property type="term" value="F:NAD binding"/>
    <property type="evidence" value="ECO:0007669"/>
    <property type="project" value="InterPro"/>
</dbReference>
<evidence type="ECO:0000256" key="8">
    <source>
        <dbReference type="ARBA" id="ARBA00023002"/>
    </source>
</evidence>
<comment type="pathway">
    <text evidence="2">Amino-acid biosynthesis; L-serine biosynthesis; L-serine from 3-phospho-D-glycerate: step 1/3.</text>
</comment>
<dbReference type="InterPro" id="IPR050857">
    <property type="entry name" value="D-2-hydroxyacid_DH"/>
</dbReference>
<evidence type="ECO:0000256" key="14">
    <source>
        <dbReference type="RuleBase" id="RU003719"/>
    </source>
</evidence>
<dbReference type="PROSITE" id="PS00671">
    <property type="entry name" value="D_2_HYDROXYACID_DH_3"/>
    <property type="match status" value="1"/>
</dbReference>
<dbReference type="PANTHER" id="PTHR42789:SF1">
    <property type="entry name" value="D-ISOMER SPECIFIC 2-HYDROXYACID DEHYDROGENASE FAMILY PROTEIN (AFU_ORTHOLOGUE AFUA_6G10090)"/>
    <property type="match status" value="1"/>
</dbReference>
<dbReference type="CDD" id="cd04901">
    <property type="entry name" value="ACT_3PGDH"/>
    <property type="match status" value="1"/>
</dbReference>
<dbReference type="GO" id="GO:0004617">
    <property type="term" value="F:phosphoglycerate dehydrogenase activity"/>
    <property type="evidence" value="ECO:0007669"/>
    <property type="project" value="UniProtKB-EC"/>
</dbReference>
<dbReference type="InterPro" id="IPR002912">
    <property type="entry name" value="ACT_dom"/>
</dbReference>
<dbReference type="InterPro" id="IPR006139">
    <property type="entry name" value="D-isomer_2_OHA_DH_cat_dom"/>
</dbReference>
<protein>
    <recommendedName>
        <fullName evidence="6">D-3-phosphoglycerate dehydrogenase</fullName>
        <ecNumber evidence="4">1.1.1.399</ecNumber>
        <ecNumber evidence="5">1.1.1.95</ecNumber>
    </recommendedName>
    <alternativeName>
        <fullName evidence="11">2-oxoglutarate reductase</fullName>
    </alternativeName>
</protein>
<dbReference type="PROSITE" id="PS51671">
    <property type="entry name" value="ACT"/>
    <property type="match status" value="1"/>
</dbReference>
<dbReference type="GO" id="GO:0006564">
    <property type="term" value="P:L-serine biosynthetic process"/>
    <property type="evidence" value="ECO:0007669"/>
    <property type="project" value="UniProtKB-KW"/>
</dbReference>